<comment type="caution">
    <text evidence="3">The sequence shown here is derived from an EMBL/GenBank/DDBJ whole genome shotgun (WGS) entry which is preliminary data.</text>
</comment>
<name>A0A9P7S4F8_9AGAR</name>
<dbReference type="Proteomes" id="UP001049176">
    <property type="component" value="Chromosome 3"/>
</dbReference>
<protein>
    <recommendedName>
        <fullName evidence="2">DUF6699 domain-containing protein</fullName>
    </recommendedName>
</protein>
<dbReference type="AlphaFoldDB" id="A0A9P7S4F8"/>
<dbReference type="EMBL" id="CM032183">
    <property type="protein sequence ID" value="KAG7094566.1"/>
    <property type="molecule type" value="Genomic_DNA"/>
</dbReference>
<reference evidence="3" key="1">
    <citation type="journal article" date="2021" name="Genome Biol. Evol.">
        <title>The assembled and annotated genome of the fairy-ring fungus Marasmius oreades.</title>
        <authorList>
            <person name="Hiltunen M."/>
            <person name="Ament-Velasquez S.L."/>
            <person name="Johannesson H."/>
        </authorList>
    </citation>
    <scope>NUCLEOTIDE SEQUENCE</scope>
    <source>
        <strain evidence="3">03SP1</strain>
    </source>
</reference>
<feature type="region of interest" description="Disordered" evidence="1">
    <location>
        <begin position="1"/>
        <end position="29"/>
    </location>
</feature>
<proteinExistence type="predicted"/>
<evidence type="ECO:0000259" key="2">
    <source>
        <dbReference type="Pfam" id="PF20415"/>
    </source>
</evidence>
<gene>
    <name evidence="3" type="ORF">E1B28_005394</name>
</gene>
<dbReference type="OrthoDB" id="3172906at2759"/>
<evidence type="ECO:0000313" key="4">
    <source>
        <dbReference type="Proteomes" id="UP001049176"/>
    </source>
</evidence>
<feature type="compositionally biased region" description="Low complexity" evidence="1">
    <location>
        <begin position="66"/>
        <end position="80"/>
    </location>
</feature>
<feature type="compositionally biased region" description="Basic and acidic residues" evidence="1">
    <location>
        <begin position="42"/>
        <end position="55"/>
    </location>
</feature>
<dbReference type="GeneID" id="66074470"/>
<feature type="region of interest" description="Disordered" evidence="1">
    <location>
        <begin position="42"/>
        <end position="91"/>
    </location>
</feature>
<dbReference type="Pfam" id="PF20415">
    <property type="entry name" value="DUF6699"/>
    <property type="match status" value="1"/>
</dbReference>
<organism evidence="3 4">
    <name type="scientific">Marasmius oreades</name>
    <name type="common">fairy-ring Marasmius</name>
    <dbReference type="NCBI Taxonomy" id="181124"/>
    <lineage>
        <taxon>Eukaryota</taxon>
        <taxon>Fungi</taxon>
        <taxon>Dikarya</taxon>
        <taxon>Basidiomycota</taxon>
        <taxon>Agaricomycotina</taxon>
        <taxon>Agaricomycetes</taxon>
        <taxon>Agaricomycetidae</taxon>
        <taxon>Agaricales</taxon>
        <taxon>Marasmiineae</taxon>
        <taxon>Marasmiaceae</taxon>
        <taxon>Marasmius</taxon>
    </lineage>
</organism>
<feature type="domain" description="DUF6699" evidence="2">
    <location>
        <begin position="131"/>
        <end position="201"/>
    </location>
</feature>
<keyword evidence="4" id="KW-1185">Reference proteome</keyword>
<sequence>MPHTTSTPTAHYPSRSPPHTTQGLSSAMPAQLSRPIIKHDETRGESGIEGSDVHRTCSSAQTVILRSRSSSPTSSMIIPSRESHSTSHNSNVTDFPALSRWQCIPLPSQTNCQTAVVLHSLLLCPRRTGIHWSISESHDIIKKVLEERWHPLKDLATHPALPALTVVHTWLPWPITVHASGMDARGVTVADVLLAISRDLAIVVDESGKSKRMDFLRGKRMFVGLQESEVGGDVWELVVE</sequence>
<dbReference type="RefSeq" id="XP_043011036.1">
    <property type="nucleotide sequence ID" value="XM_043149952.1"/>
</dbReference>
<evidence type="ECO:0000256" key="1">
    <source>
        <dbReference type="SAM" id="MobiDB-lite"/>
    </source>
</evidence>
<evidence type="ECO:0000313" key="3">
    <source>
        <dbReference type="EMBL" id="KAG7094566.1"/>
    </source>
</evidence>
<dbReference type="KEGG" id="more:E1B28_005394"/>
<accession>A0A9P7S4F8</accession>
<dbReference type="InterPro" id="IPR046522">
    <property type="entry name" value="DUF6699"/>
</dbReference>